<dbReference type="SUPFAM" id="SSF53335">
    <property type="entry name" value="S-adenosyl-L-methionine-dependent methyltransferases"/>
    <property type="match status" value="1"/>
</dbReference>
<dbReference type="PANTHER" id="PTHR43036:SF2">
    <property type="entry name" value="OS04G0481300 PROTEIN"/>
    <property type="match status" value="1"/>
</dbReference>
<evidence type="ECO:0000313" key="3">
    <source>
        <dbReference type="Proteomes" id="UP000178129"/>
    </source>
</evidence>
<gene>
    <name evidence="2" type="ORF">RCO7_08634</name>
</gene>
<proteinExistence type="predicted"/>
<dbReference type="InterPro" id="IPR013216">
    <property type="entry name" value="Methyltransf_11"/>
</dbReference>
<dbReference type="Proteomes" id="UP000178129">
    <property type="component" value="Unassembled WGS sequence"/>
</dbReference>
<dbReference type="Gene3D" id="3.40.50.150">
    <property type="entry name" value="Vaccinia Virus protein VP39"/>
    <property type="match status" value="1"/>
</dbReference>
<accession>A0A1E1JWC2</accession>
<feature type="domain" description="Methyltransferase type 11" evidence="1">
    <location>
        <begin position="114"/>
        <end position="164"/>
    </location>
</feature>
<name>A0A1E1JWC2_9HELO</name>
<dbReference type="InParanoid" id="A0A1E1JWC2"/>
<dbReference type="GO" id="GO:0008757">
    <property type="term" value="F:S-adenosylmethionine-dependent methyltransferase activity"/>
    <property type="evidence" value="ECO:0007669"/>
    <property type="project" value="InterPro"/>
</dbReference>
<dbReference type="AlphaFoldDB" id="A0A1E1JWC2"/>
<protein>
    <recommendedName>
        <fullName evidence="1">Methyltransferase type 11 domain-containing protein</fullName>
    </recommendedName>
</protein>
<comment type="caution">
    <text evidence="2">The sequence shown here is derived from an EMBL/GenBank/DDBJ whole genome shotgun (WGS) entry which is preliminary data.</text>
</comment>
<sequence length="237" mass="26789">MTSEEAAPQKIVNPLLRSLYPTSITHTPQDLRRHDEGSDSEWYSQPRFVHHIDDGAIVSLKSYYDAIIKPNHSILDLCSSWTSHLSMNLKPQAMIGYGMNKLELERNSHLTKHLVKDLNRTPSLAEVPDDSIDAVICNVSVDYLTQPVSIFREMNRVLKVGGTAHMAFSNRCFPTKVIGKWMNMDDEGRRKWVGGYFWASGGWEEVEEVILKEGKPGFWGGSEDPLFVVRAKKAASK</sequence>
<evidence type="ECO:0000259" key="1">
    <source>
        <dbReference type="Pfam" id="PF08241"/>
    </source>
</evidence>
<evidence type="ECO:0000313" key="2">
    <source>
        <dbReference type="EMBL" id="CZS90205.1"/>
    </source>
</evidence>
<organism evidence="2 3">
    <name type="scientific">Rhynchosporium graminicola</name>
    <dbReference type="NCBI Taxonomy" id="2792576"/>
    <lineage>
        <taxon>Eukaryota</taxon>
        <taxon>Fungi</taxon>
        <taxon>Dikarya</taxon>
        <taxon>Ascomycota</taxon>
        <taxon>Pezizomycotina</taxon>
        <taxon>Leotiomycetes</taxon>
        <taxon>Helotiales</taxon>
        <taxon>Ploettnerulaceae</taxon>
        <taxon>Rhynchosporium</taxon>
    </lineage>
</organism>
<dbReference type="PANTHER" id="PTHR43036">
    <property type="entry name" value="OSJNBB0011N17.9 PROTEIN"/>
    <property type="match status" value="1"/>
</dbReference>
<dbReference type="EMBL" id="FJUW01000004">
    <property type="protein sequence ID" value="CZS90205.1"/>
    <property type="molecule type" value="Genomic_DNA"/>
</dbReference>
<keyword evidence="3" id="KW-1185">Reference proteome</keyword>
<reference evidence="3" key="1">
    <citation type="submission" date="2016-03" db="EMBL/GenBank/DDBJ databases">
        <authorList>
            <person name="Ploux O."/>
        </authorList>
    </citation>
    <scope>NUCLEOTIDE SEQUENCE [LARGE SCALE GENOMIC DNA]</scope>
    <source>
        <strain evidence="3">UK7</strain>
    </source>
</reference>
<dbReference type="Pfam" id="PF08241">
    <property type="entry name" value="Methyltransf_11"/>
    <property type="match status" value="1"/>
</dbReference>
<dbReference type="InterPro" id="IPR029063">
    <property type="entry name" value="SAM-dependent_MTases_sf"/>
</dbReference>